<keyword evidence="4" id="KW-1185">Reference proteome</keyword>
<accession>A0A1T4PSK1</accession>
<dbReference type="Pfam" id="PF14620">
    <property type="entry name" value="YPEB_PepSY1-2"/>
    <property type="match status" value="1"/>
</dbReference>
<dbReference type="RefSeq" id="WP_159442947.1">
    <property type="nucleotide sequence ID" value="NZ_FUWM01000021.1"/>
</dbReference>
<dbReference type="Pfam" id="PF20769">
    <property type="entry name" value="YPEB_N"/>
    <property type="match status" value="1"/>
</dbReference>
<dbReference type="AlphaFoldDB" id="A0A1T4PSK1"/>
<evidence type="ECO:0000259" key="1">
    <source>
        <dbReference type="Pfam" id="PF14620"/>
    </source>
</evidence>
<protein>
    <submittedName>
        <fullName evidence="3">Spore germination protein</fullName>
    </submittedName>
</protein>
<dbReference type="InterPro" id="IPR048402">
    <property type="entry name" value="YpeB_N"/>
</dbReference>
<dbReference type="GO" id="GO:0009847">
    <property type="term" value="P:spore germination"/>
    <property type="evidence" value="ECO:0007669"/>
    <property type="project" value="InterPro"/>
</dbReference>
<dbReference type="STRING" id="142842.SAMN02745118_02293"/>
<gene>
    <name evidence="3" type="ORF">SAMN02745118_02293</name>
</gene>
<feature type="domain" description="Sporulation protein YpeB N-terminal" evidence="2">
    <location>
        <begin position="30"/>
        <end position="161"/>
    </location>
</feature>
<dbReference type="InterPro" id="IPR014239">
    <property type="entry name" value="YpeB_PepSY1-2"/>
</dbReference>
<evidence type="ECO:0000313" key="3">
    <source>
        <dbReference type="EMBL" id="SJZ94532.1"/>
    </source>
</evidence>
<sequence>MKRNFLILFLVITLSVVGYWGFKTNRILAQWELQAENQYRNAFQELNTHLNSLEGELATALVTKSNERRLVKLNNIWRDAFAAQEDLGELPIAGASLVELKNLLAKLETYTYRLSQENINQNLSSKDWDTLNQLHKQVKVTATDLENVHNKIEKEKFRWSKQRHIILEEKDLDSNSILSSLQILDKKLNLTQGDLKLTQKSVDDFLLQLGKVKEEKIEDNEAIDIAQNFLGARSRNFNFKLAENQVESKNIITVAADSGDLNKHQIIFDISRIQGEVIWFLENRDYDDPEIDSNQVKKFAQDFVNQNNYDDLVITGVDMTRDIGTVNLVPKMKNVLIYPQEVRVKVALDNGDIIGFNGRQLLSNRNIAINLKPELSLEEAKKRVNQRLDLKKNNLVVIRNDRGKNVLSYEFIGQLKKDQYKIYINAETGREEKVIKFS</sequence>
<dbReference type="Proteomes" id="UP000190625">
    <property type="component" value="Unassembled WGS sequence"/>
</dbReference>
<organism evidence="3 4">
    <name type="scientific">Selenihalanaerobacter shriftii</name>
    <dbReference type="NCBI Taxonomy" id="142842"/>
    <lineage>
        <taxon>Bacteria</taxon>
        <taxon>Bacillati</taxon>
        <taxon>Bacillota</taxon>
        <taxon>Clostridia</taxon>
        <taxon>Halanaerobiales</taxon>
        <taxon>Halobacteroidaceae</taxon>
        <taxon>Selenihalanaerobacter</taxon>
    </lineage>
</organism>
<dbReference type="OrthoDB" id="2372097at2"/>
<evidence type="ECO:0000313" key="4">
    <source>
        <dbReference type="Proteomes" id="UP000190625"/>
    </source>
</evidence>
<reference evidence="4" key="1">
    <citation type="submission" date="2017-02" db="EMBL/GenBank/DDBJ databases">
        <authorList>
            <person name="Varghese N."/>
            <person name="Submissions S."/>
        </authorList>
    </citation>
    <scope>NUCLEOTIDE SEQUENCE [LARGE SCALE GENOMIC DNA]</scope>
    <source>
        <strain evidence="4">ATCC BAA-73</strain>
    </source>
</reference>
<feature type="domain" description="Sporulation protein YpeB PepSY1 and PepSY2" evidence="1">
    <location>
        <begin position="211"/>
        <end position="365"/>
    </location>
</feature>
<proteinExistence type="predicted"/>
<evidence type="ECO:0000259" key="2">
    <source>
        <dbReference type="Pfam" id="PF20769"/>
    </source>
</evidence>
<name>A0A1T4PSK1_9FIRM</name>
<dbReference type="EMBL" id="FUWM01000021">
    <property type="protein sequence ID" value="SJZ94532.1"/>
    <property type="molecule type" value="Genomic_DNA"/>
</dbReference>